<accession>A0A8H6VFK2</accession>
<dbReference type="Pfam" id="PF26639">
    <property type="entry name" value="Het-6_barrel"/>
    <property type="match status" value="1"/>
</dbReference>
<dbReference type="PANTHER" id="PTHR24148">
    <property type="entry name" value="ANKYRIN REPEAT DOMAIN-CONTAINING PROTEIN 39 HOMOLOG-RELATED"/>
    <property type="match status" value="1"/>
</dbReference>
<dbReference type="Pfam" id="PF06985">
    <property type="entry name" value="HET"/>
    <property type="match status" value="1"/>
</dbReference>
<dbReference type="Proteomes" id="UP000660729">
    <property type="component" value="Unassembled WGS sequence"/>
</dbReference>
<sequence length="671" mass="75863">MNAAAGEEGTKEGAPLPSPRSKWILPYRKLAHKWNEQKYVLKRNWDLYTRGRAVLKAVPAPDPGTTRVYKYEPLRSEENCGSFRVLGLFPAKVAEDPLQCLLCELSRDFSARGQKVGYDVLSYVWGDVAEKRKLFCFNKQTVEWQVLYITKNLDEALRALRRRNTLYCIWVDAVCINQKDTREKEQQISLMAEIYEHSDKCIVWLGPGDVRIRRHVQYLRYMPKPISDTNFILQRLYQCLSLHELDTWLDRNEWFTRAWTLPFSQASAVVNKDPLADDRLFRRLANQNFRSLDLEDIAGWRPLLLLLAVEIKARSATEVKDNVMSTTAILRRLGAGSIDFTYDMTPIQLFMAASRTWYALTQSLEIMYLAASDHKIADLPSWCIDWTTNRPGDLSVLFPMYSRLGRYGESARATNGSFYHQSCGSKNDECNLVLKGFVVDEVSTALPSIVASMAGSRQTNEKTVPNQAAGRDQPDADLPLLQCALEVGDSSSGSLTDFPDRATSLCVAIAYLAFIGVIGIDESTIAEQLLILLHTSMSNPSIVTRQHVLTACKIATEVFPSDDKDLRAEVERLRSVGGPIWCILYSLGQRVEFESLFRTSKNRLGFCYCSKKIQPGDKVALVQGSDFPLVLRPTTHEGLPCFTFIGPAQITGMMQGELWPKNMDELEEIVL</sequence>
<evidence type="ECO:0000259" key="1">
    <source>
        <dbReference type="Pfam" id="PF06985"/>
    </source>
</evidence>
<reference evidence="2" key="1">
    <citation type="submission" date="2020-04" db="EMBL/GenBank/DDBJ databases">
        <title>Draft genome resource of the tomato pathogen Pseudocercospora fuligena.</title>
        <authorList>
            <person name="Zaccaron A."/>
        </authorList>
    </citation>
    <scope>NUCLEOTIDE SEQUENCE</scope>
    <source>
        <strain evidence="2">PF001</strain>
    </source>
</reference>
<dbReference type="PANTHER" id="PTHR24148:SF82">
    <property type="entry name" value="HETEROKARYON INCOMPATIBILITY DOMAIN-CONTAINING PROTEIN"/>
    <property type="match status" value="1"/>
</dbReference>
<keyword evidence="3" id="KW-1185">Reference proteome</keyword>
<feature type="non-terminal residue" evidence="2">
    <location>
        <position position="1"/>
    </location>
</feature>
<dbReference type="OrthoDB" id="2157530at2759"/>
<gene>
    <name evidence="2" type="ORF">HII31_09024</name>
</gene>
<organism evidence="2 3">
    <name type="scientific">Pseudocercospora fuligena</name>
    <dbReference type="NCBI Taxonomy" id="685502"/>
    <lineage>
        <taxon>Eukaryota</taxon>
        <taxon>Fungi</taxon>
        <taxon>Dikarya</taxon>
        <taxon>Ascomycota</taxon>
        <taxon>Pezizomycotina</taxon>
        <taxon>Dothideomycetes</taxon>
        <taxon>Dothideomycetidae</taxon>
        <taxon>Mycosphaerellales</taxon>
        <taxon>Mycosphaerellaceae</taxon>
        <taxon>Pseudocercospora</taxon>
    </lineage>
</organism>
<dbReference type="EMBL" id="JABCIY010000183">
    <property type="protein sequence ID" value="KAF7189580.1"/>
    <property type="molecule type" value="Genomic_DNA"/>
</dbReference>
<comment type="caution">
    <text evidence="2">The sequence shown here is derived from an EMBL/GenBank/DDBJ whole genome shotgun (WGS) entry which is preliminary data.</text>
</comment>
<protein>
    <submittedName>
        <fullName evidence="2">Heterokaryon incompatibility protein 6, OR allele</fullName>
    </submittedName>
</protein>
<dbReference type="InterPro" id="IPR052895">
    <property type="entry name" value="HetReg/Transcr_Mod"/>
</dbReference>
<dbReference type="AlphaFoldDB" id="A0A8H6VFK2"/>
<evidence type="ECO:0000313" key="2">
    <source>
        <dbReference type="EMBL" id="KAF7189580.1"/>
    </source>
</evidence>
<name>A0A8H6VFK2_9PEZI</name>
<dbReference type="InterPro" id="IPR010730">
    <property type="entry name" value="HET"/>
</dbReference>
<proteinExistence type="predicted"/>
<feature type="domain" description="Heterokaryon incompatibility" evidence="1">
    <location>
        <begin position="118"/>
        <end position="261"/>
    </location>
</feature>
<evidence type="ECO:0000313" key="3">
    <source>
        <dbReference type="Proteomes" id="UP000660729"/>
    </source>
</evidence>